<dbReference type="GO" id="GO:0008630">
    <property type="term" value="P:intrinsic apoptotic signaling pathway in response to DNA damage"/>
    <property type="evidence" value="ECO:0007669"/>
    <property type="project" value="Ensembl"/>
</dbReference>
<dbReference type="InterPro" id="IPR024829">
    <property type="entry name" value="IEX-1"/>
</dbReference>
<organism evidence="2 3">
    <name type="scientific">Chinchilla lanigera</name>
    <name type="common">Long-tailed chinchilla</name>
    <name type="synonym">Chinchilla villidera</name>
    <dbReference type="NCBI Taxonomy" id="34839"/>
    <lineage>
        <taxon>Eukaryota</taxon>
        <taxon>Metazoa</taxon>
        <taxon>Chordata</taxon>
        <taxon>Craniata</taxon>
        <taxon>Vertebrata</taxon>
        <taxon>Euteleostomi</taxon>
        <taxon>Mammalia</taxon>
        <taxon>Eutheria</taxon>
        <taxon>Euarchontoglires</taxon>
        <taxon>Glires</taxon>
        <taxon>Rodentia</taxon>
        <taxon>Hystricomorpha</taxon>
        <taxon>Chinchillidae</taxon>
        <taxon>Chinchilla</taxon>
    </lineage>
</organism>
<feature type="region of interest" description="Disordered" evidence="1">
    <location>
        <begin position="110"/>
        <end position="136"/>
    </location>
</feature>
<dbReference type="CTD" id="8870"/>
<accession>A0A8C2VC51</accession>
<dbReference type="PRINTS" id="PR02100">
    <property type="entry name" value="GENEIEX1"/>
</dbReference>
<gene>
    <name evidence="2" type="primary">IER3</name>
</gene>
<keyword evidence="3" id="KW-1185">Reference proteome</keyword>
<dbReference type="GO" id="GO:0046822">
    <property type="term" value="P:regulation of nucleocytoplasmic transport"/>
    <property type="evidence" value="ECO:0007669"/>
    <property type="project" value="Ensembl"/>
</dbReference>
<sequence>MCRSFSSLPTVTGLWALEPASSSGFGLRRASGPEIFTFDPLPEPAAFPACRRRASRGHRKRNRRVLYPRAVRRPLPAEAPNSAKRLLFVLLAVVFCQVLMAEEGASVSLAPEDTPAAEPPAPAPAPAALEPCNLTSPPADLAPDLRAFLRQHPTSF</sequence>
<dbReference type="OMA" id="GPQYFTF"/>
<dbReference type="GO" id="GO:2000377">
    <property type="term" value="P:regulation of reactive oxygen species metabolic process"/>
    <property type="evidence" value="ECO:0007669"/>
    <property type="project" value="Ensembl"/>
</dbReference>
<reference evidence="2" key="2">
    <citation type="submission" date="2025-09" db="UniProtKB">
        <authorList>
            <consortium name="Ensembl"/>
        </authorList>
    </citation>
    <scope>IDENTIFICATION</scope>
</reference>
<dbReference type="AlphaFoldDB" id="A0A8C2VC51"/>
<dbReference type="Ensembl" id="ENSCLAT00000012597.1">
    <property type="protein sequence ID" value="ENSCLAP00000012452.1"/>
    <property type="gene ID" value="ENSCLAG00000008607.1"/>
</dbReference>
<evidence type="ECO:0000313" key="2">
    <source>
        <dbReference type="Ensembl" id="ENSCLAP00000012452.1"/>
    </source>
</evidence>
<name>A0A8C2VC51_CHILA</name>
<dbReference type="OrthoDB" id="9949267at2759"/>
<dbReference type="GO" id="GO:0003085">
    <property type="term" value="P:negative regulation of systemic arterial blood pressure"/>
    <property type="evidence" value="ECO:0007669"/>
    <property type="project" value="Ensembl"/>
</dbReference>
<dbReference type="GO" id="GO:0006282">
    <property type="term" value="P:regulation of DNA repair"/>
    <property type="evidence" value="ECO:0007669"/>
    <property type="project" value="Ensembl"/>
</dbReference>
<dbReference type="PANTHER" id="PTHR16915">
    <property type="entry name" value="IMMEDIATE EARLY RESPONSE 3"/>
    <property type="match status" value="1"/>
</dbReference>
<proteinExistence type="predicted"/>
<dbReference type="GO" id="GO:0005739">
    <property type="term" value="C:mitochondrion"/>
    <property type="evidence" value="ECO:0007669"/>
    <property type="project" value="GOC"/>
</dbReference>
<dbReference type="GO" id="GO:1901029">
    <property type="term" value="P:negative regulation of mitochondrial outer membrane permeabilization involved in apoptotic signaling pathway"/>
    <property type="evidence" value="ECO:0007669"/>
    <property type="project" value="Ensembl"/>
</dbReference>
<dbReference type="GO" id="GO:0006096">
    <property type="term" value="P:glycolytic process"/>
    <property type="evidence" value="ECO:0007669"/>
    <property type="project" value="Ensembl"/>
</dbReference>
<dbReference type="PANTHER" id="PTHR16915:SF0">
    <property type="entry name" value="RADIATION-INDUCIBLE IMMEDIATE-EARLY GENE IEX-1"/>
    <property type="match status" value="1"/>
</dbReference>
<dbReference type="GO" id="GO:0005634">
    <property type="term" value="C:nucleus"/>
    <property type="evidence" value="ECO:0007669"/>
    <property type="project" value="Ensembl"/>
</dbReference>
<reference evidence="2" key="1">
    <citation type="submission" date="2025-08" db="UniProtKB">
        <authorList>
            <consortium name="Ensembl"/>
        </authorList>
    </citation>
    <scope>IDENTIFICATION</scope>
</reference>
<dbReference type="GO" id="GO:0007095">
    <property type="term" value="P:mitotic G2 DNA damage checkpoint signaling"/>
    <property type="evidence" value="ECO:0007669"/>
    <property type="project" value="Ensembl"/>
</dbReference>
<dbReference type="GeneID" id="102019341"/>
<dbReference type="Proteomes" id="UP000694398">
    <property type="component" value="Unassembled WGS sequence"/>
</dbReference>
<evidence type="ECO:0000313" key="3">
    <source>
        <dbReference type="Proteomes" id="UP000694398"/>
    </source>
</evidence>
<dbReference type="GO" id="GO:0045820">
    <property type="term" value="P:negative regulation of glycolytic process"/>
    <property type="evidence" value="ECO:0007669"/>
    <property type="project" value="Ensembl"/>
</dbReference>
<evidence type="ECO:0000256" key="1">
    <source>
        <dbReference type="SAM" id="MobiDB-lite"/>
    </source>
</evidence>
<dbReference type="GeneTree" id="ENSGT00390000003213"/>
<protein>
    <submittedName>
        <fullName evidence="2">Immediate early response 3</fullName>
    </submittedName>
</protein>
<dbReference type="GO" id="GO:0045732">
    <property type="term" value="P:positive regulation of protein catabolic process"/>
    <property type="evidence" value="ECO:0007669"/>
    <property type="project" value="Ensembl"/>
</dbReference>
<dbReference type="RefSeq" id="XP_005414376.1">
    <property type="nucleotide sequence ID" value="XM_005414319.2"/>
</dbReference>
<dbReference type="GO" id="GO:0001562">
    <property type="term" value="P:response to protozoan"/>
    <property type="evidence" value="ECO:0007669"/>
    <property type="project" value="Ensembl"/>
</dbReference>
<dbReference type="GO" id="GO:0050728">
    <property type="term" value="P:negative regulation of inflammatory response"/>
    <property type="evidence" value="ECO:0007669"/>
    <property type="project" value="Ensembl"/>
</dbReference>